<dbReference type="AlphaFoldDB" id="A0A7W6JQ36"/>
<dbReference type="Proteomes" id="UP000557392">
    <property type="component" value="Unassembled WGS sequence"/>
</dbReference>
<dbReference type="InterPro" id="IPR000383">
    <property type="entry name" value="Xaa-Pro-like_dom"/>
</dbReference>
<dbReference type="SUPFAM" id="SSF53474">
    <property type="entry name" value="alpha/beta-Hydrolases"/>
    <property type="match status" value="1"/>
</dbReference>
<evidence type="ECO:0000259" key="2">
    <source>
        <dbReference type="Pfam" id="PF02129"/>
    </source>
</evidence>
<feature type="chain" id="PRO_5031021142" evidence="1">
    <location>
        <begin position="23"/>
        <end position="350"/>
    </location>
</feature>
<dbReference type="Pfam" id="PF02129">
    <property type="entry name" value="Peptidase_S15"/>
    <property type="match status" value="1"/>
</dbReference>
<dbReference type="PANTHER" id="PTHR43265:SF1">
    <property type="entry name" value="ESTERASE ESTD"/>
    <property type="match status" value="1"/>
</dbReference>
<accession>A0A7W6JQ36</accession>
<protein>
    <submittedName>
        <fullName evidence="3">Pimeloyl-ACP methyl ester carboxylesterase</fullName>
    </submittedName>
</protein>
<reference evidence="3 4" key="1">
    <citation type="submission" date="2020-08" db="EMBL/GenBank/DDBJ databases">
        <title>Genomic Encyclopedia of Type Strains, Phase IV (KMG-IV): sequencing the most valuable type-strain genomes for metagenomic binning, comparative biology and taxonomic classification.</title>
        <authorList>
            <person name="Goeker M."/>
        </authorList>
    </citation>
    <scope>NUCLEOTIDE SEQUENCE [LARGE SCALE GENOMIC DNA]</scope>
    <source>
        <strain evidence="3 4">DSM 101806</strain>
    </source>
</reference>
<dbReference type="Gene3D" id="3.40.50.1820">
    <property type="entry name" value="alpha/beta hydrolase"/>
    <property type="match status" value="1"/>
</dbReference>
<dbReference type="PANTHER" id="PTHR43265">
    <property type="entry name" value="ESTERASE ESTD"/>
    <property type="match status" value="1"/>
</dbReference>
<keyword evidence="1" id="KW-0732">Signal</keyword>
<dbReference type="InterPro" id="IPR029058">
    <property type="entry name" value="AB_hydrolase_fold"/>
</dbReference>
<dbReference type="InterPro" id="IPR053145">
    <property type="entry name" value="AB_hydrolase_Est10"/>
</dbReference>
<feature type="domain" description="Xaa-Pro dipeptidyl-peptidase-like" evidence="2">
    <location>
        <begin position="44"/>
        <end position="293"/>
    </location>
</feature>
<feature type="signal peptide" evidence="1">
    <location>
        <begin position="1"/>
        <end position="22"/>
    </location>
</feature>
<sequence length="350" mass="36270">MAAPIILIALAALLPVPAPANHAPAATAEKAVTTTEVRIPSEPGVTLAGTLRLPARKGPLPVVILRGGSGVQKRGAYFSLQERLNAAGIATIDFDKRGTGQSTGTFTDTMQEMEADLAATIKWLRLRDDIDGKRIALLGHSQAAVAAPIVAERDGGLAAIVFLAGPIGESGNMFLDSMRDQLIESGHSIGATDRVTGATRAWMEARRRAAPGEAVAQGRRDLVAAFVQAGFAPDAAEGAARTLDTAQILSMYEAAPGPALARLRIPVLAVLAGRDQSPDANAAAATAALAENPEALVVQVPGAGHLFIYRPADAPPNVTPPGGRWLFPETLIAHWLIDRLAPASGNDASP</sequence>
<proteinExistence type="predicted"/>
<keyword evidence="4" id="KW-1185">Reference proteome</keyword>
<dbReference type="EMBL" id="JACIEH010000001">
    <property type="protein sequence ID" value="MBB4097503.1"/>
    <property type="molecule type" value="Genomic_DNA"/>
</dbReference>
<gene>
    <name evidence="3" type="ORF">GGR46_001036</name>
</gene>
<name>A0A7W6JQ36_9SPHN</name>
<organism evidence="3 4">
    <name type="scientific">Sphingomonas kyeonggiensis</name>
    <dbReference type="NCBI Taxonomy" id="1268553"/>
    <lineage>
        <taxon>Bacteria</taxon>
        <taxon>Pseudomonadati</taxon>
        <taxon>Pseudomonadota</taxon>
        <taxon>Alphaproteobacteria</taxon>
        <taxon>Sphingomonadales</taxon>
        <taxon>Sphingomonadaceae</taxon>
        <taxon>Sphingomonas</taxon>
    </lineage>
</organism>
<dbReference type="RefSeq" id="WP_183995191.1">
    <property type="nucleotide sequence ID" value="NZ_JACIEH010000001.1"/>
</dbReference>
<dbReference type="GO" id="GO:0052689">
    <property type="term" value="F:carboxylic ester hydrolase activity"/>
    <property type="evidence" value="ECO:0007669"/>
    <property type="project" value="TreeGrafter"/>
</dbReference>
<evidence type="ECO:0000313" key="3">
    <source>
        <dbReference type="EMBL" id="MBB4097503.1"/>
    </source>
</evidence>
<evidence type="ECO:0000256" key="1">
    <source>
        <dbReference type="SAM" id="SignalP"/>
    </source>
</evidence>
<evidence type="ECO:0000313" key="4">
    <source>
        <dbReference type="Proteomes" id="UP000557392"/>
    </source>
</evidence>
<comment type="caution">
    <text evidence="3">The sequence shown here is derived from an EMBL/GenBank/DDBJ whole genome shotgun (WGS) entry which is preliminary data.</text>
</comment>